<dbReference type="AlphaFoldDB" id="A0A1C3RJ94"/>
<proteinExistence type="predicted"/>
<name>A0A1C3RJ94_9PROT</name>
<gene>
    <name evidence="1" type="ORF">MTBPR1_50097</name>
</gene>
<evidence type="ECO:0000313" key="1">
    <source>
        <dbReference type="EMBL" id="SCA57341.1"/>
    </source>
</evidence>
<dbReference type="EMBL" id="FLYE01000044">
    <property type="protein sequence ID" value="SCA57341.1"/>
    <property type="molecule type" value="Genomic_DNA"/>
</dbReference>
<protein>
    <submittedName>
        <fullName evidence="1">Uncharacterized protein</fullName>
    </submittedName>
</protein>
<organism evidence="1 2">
    <name type="scientific">Candidatus Terasakiella magnetica</name>
    <dbReference type="NCBI Taxonomy" id="1867952"/>
    <lineage>
        <taxon>Bacteria</taxon>
        <taxon>Pseudomonadati</taxon>
        <taxon>Pseudomonadota</taxon>
        <taxon>Alphaproteobacteria</taxon>
        <taxon>Rhodospirillales</taxon>
        <taxon>Terasakiellaceae</taxon>
        <taxon>Terasakiella</taxon>
    </lineage>
</organism>
<dbReference type="Proteomes" id="UP000231658">
    <property type="component" value="Unassembled WGS sequence"/>
</dbReference>
<dbReference type="STRING" id="1867952.MTBPR1_50097"/>
<keyword evidence="2" id="KW-1185">Reference proteome</keyword>
<reference evidence="1 2" key="1">
    <citation type="submission" date="2016-07" db="EMBL/GenBank/DDBJ databases">
        <authorList>
            <person name="Lefevre C.T."/>
        </authorList>
    </citation>
    <scope>NUCLEOTIDE SEQUENCE [LARGE SCALE GENOMIC DNA]</scope>
    <source>
        <strain evidence="1">PR1</strain>
    </source>
</reference>
<evidence type="ECO:0000313" key="2">
    <source>
        <dbReference type="Proteomes" id="UP000231658"/>
    </source>
</evidence>
<accession>A0A1C3RJ94</accession>
<sequence>MIYNEKKAGAGEGNRTLVYSLGSCRSTIELRPLFVSGAFIRSGLSLQQKNMKDIFCLIILVLRYKNECYGRRWLRGLYVFCFIV</sequence>